<dbReference type="InterPro" id="IPR010156">
    <property type="entry name" value="CRISPR-assoc_prot_Cas6"/>
</dbReference>
<organism evidence="3 4">
    <name type="scientific">Crassaminicella thermophila</name>
    <dbReference type="NCBI Taxonomy" id="2599308"/>
    <lineage>
        <taxon>Bacteria</taxon>
        <taxon>Bacillati</taxon>
        <taxon>Bacillota</taxon>
        <taxon>Clostridia</taxon>
        <taxon>Eubacteriales</taxon>
        <taxon>Clostridiaceae</taxon>
        <taxon>Crassaminicella</taxon>
    </lineage>
</organism>
<dbReference type="GO" id="GO:0051607">
    <property type="term" value="P:defense response to virus"/>
    <property type="evidence" value="ECO:0007669"/>
    <property type="project" value="UniProtKB-KW"/>
</dbReference>
<dbReference type="Gene3D" id="3.30.70.1900">
    <property type="match status" value="1"/>
</dbReference>
<dbReference type="AlphaFoldDB" id="A0A5C0SAQ3"/>
<dbReference type="PANTHER" id="PTHR36984:SF3">
    <property type="entry name" value="CRISPR-ASSOCIATED ENDORIBONUCLEASE CAS6"/>
    <property type="match status" value="1"/>
</dbReference>
<keyword evidence="1" id="KW-0051">Antiviral defense</keyword>
<name>A0A5C0SAQ3_CRATE</name>
<dbReference type="EMBL" id="CP042243">
    <property type="protein sequence ID" value="QEK11017.1"/>
    <property type="molecule type" value="Genomic_DNA"/>
</dbReference>
<dbReference type="KEGG" id="crs:FQB35_00755"/>
<evidence type="ECO:0000313" key="4">
    <source>
        <dbReference type="Proteomes" id="UP000324646"/>
    </source>
</evidence>
<feature type="domain" description="CRISPR associated protein Cas6 C-terminal" evidence="2">
    <location>
        <begin position="117"/>
        <end position="242"/>
    </location>
</feature>
<dbReference type="GO" id="GO:0016788">
    <property type="term" value="F:hydrolase activity, acting on ester bonds"/>
    <property type="evidence" value="ECO:0007669"/>
    <property type="project" value="InterPro"/>
</dbReference>
<evidence type="ECO:0000313" key="3">
    <source>
        <dbReference type="EMBL" id="QEK11017.1"/>
    </source>
</evidence>
<reference evidence="3 4" key="1">
    <citation type="submission" date="2019-07" db="EMBL/GenBank/DDBJ databases">
        <title>Complete genome of Crassaminicella thermophila SY095.</title>
        <authorList>
            <person name="Li X."/>
        </authorList>
    </citation>
    <scope>NUCLEOTIDE SEQUENCE [LARGE SCALE GENOMIC DNA]</scope>
    <source>
        <strain evidence="3 4">SY095</strain>
    </source>
</reference>
<dbReference type="CDD" id="cd21140">
    <property type="entry name" value="Cas6_I-like"/>
    <property type="match status" value="1"/>
</dbReference>
<dbReference type="InterPro" id="IPR045747">
    <property type="entry name" value="CRISPR-assoc_prot_Cas6_N_sf"/>
</dbReference>
<proteinExistence type="predicted"/>
<dbReference type="PANTHER" id="PTHR36984">
    <property type="entry name" value="CRISPR-ASSOCIATED ENDORIBONUCLEASE CAS6 1"/>
    <property type="match status" value="1"/>
</dbReference>
<dbReference type="NCBIfam" id="TIGR01877">
    <property type="entry name" value="cas_cas6"/>
    <property type="match status" value="1"/>
</dbReference>
<sequence>MRLKCEYKTKEIPVGYNMLLVSLIKEALKKSDENYFNKLYKYDENIANKRSKNFTFAAYIKNYERAEEIFKVNDRVILNISSPDLEFMINLYNGLLKLSKFQYKTFELYKLKIDLIKEKKLATNEVIFKTLSPICIKNKNNYFMKIEDDKYIDELNYIANLVLKNYRGEGLRENLMFMPLDMKKVVVKEEIRGFKSKTNRKYLYVNSYSGTFKMKGNVKDLEDLYALGVGFKRNQGFGMIEVIG</sequence>
<protein>
    <submittedName>
        <fullName evidence="3">CRISPR-associated endoribonuclease Cas6</fullName>
    </submittedName>
</protein>
<dbReference type="OrthoDB" id="45555at2"/>
<accession>A0A5C0SAQ3</accession>
<dbReference type="Proteomes" id="UP000324646">
    <property type="component" value="Chromosome"/>
</dbReference>
<evidence type="ECO:0000256" key="1">
    <source>
        <dbReference type="ARBA" id="ARBA00023118"/>
    </source>
</evidence>
<gene>
    <name evidence="3" type="primary">cas6</name>
    <name evidence="3" type="ORF">FQB35_00755</name>
</gene>
<evidence type="ECO:0000259" key="2">
    <source>
        <dbReference type="Pfam" id="PF01881"/>
    </source>
</evidence>
<keyword evidence="4" id="KW-1185">Reference proteome</keyword>
<dbReference type="InterPro" id="IPR049435">
    <property type="entry name" value="Cas_Cas6_C"/>
</dbReference>
<dbReference type="Gene3D" id="3.30.70.1890">
    <property type="match status" value="1"/>
</dbReference>
<dbReference type="Pfam" id="PF01881">
    <property type="entry name" value="Cas_Cas6_C"/>
    <property type="match status" value="1"/>
</dbReference>
<dbReference type="RefSeq" id="WP_148808092.1">
    <property type="nucleotide sequence ID" value="NZ_CP042243.1"/>
</dbReference>